<dbReference type="AlphaFoldDB" id="A0AAP9JBJ3"/>
<proteinExistence type="predicted"/>
<sequence>MGGLFLIVLGTIIGGKIYYYTRINGYPDTANFSQRIHSLKLEDSSRKTILVFHKPGCPDCLAARSTIKSELRRNSNKVQGVVINTNNPKSKQYLAEYGVTKVPTIIYLQGDQVVDSTTSINNKEIKRVMRGNS</sequence>
<dbReference type="InterPro" id="IPR012336">
    <property type="entry name" value="Thioredoxin-like_fold"/>
</dbReference>
<dbReference type="CDD" id="cd02947">
    <property type="entry name" value="TRX_family"/>
    <property type="match status" value="1"/>
</dbReference>
<dbReference type="Pfam" id="PF13098">
    <property type="entry name" value="Thioredoxin_2"/>
    <property type="match status" value="1"/>
</dbReference>
<evidence type="ECO:0000313" key="2">
    <source>
        <dbReference type="EMBL" id="QEA44858.1"/>
    </source>
</evidence>
<dbReference type="SUPFAM" id="SSF52833">
    <property type="entry name" value="Thioredoxin-like"/>
    <property type="match status" value="1"/>
</dbReference>
<protein>
    <submittedName>
        <fullName evidence="2">Thioredoxin family protein</fullName>
    </submittedName>
</protein>
<name>A0AAP9JBJ3_LEULA</name>
<evidence type="ECO:0000259" key="1">
    <source>
        <dbReference type="Pfam" id="PF13098"/>
    </source>
</evidence>
<feature type="domain" description="Thioredoxin-like fold" evidence="1">
    <location>
        <begin position="44"/>
        <end position="116"/>
    </location>
</feature>
<reference evidence="2 3" key="1">
    <citation type="submission" date="2019-06" db="EMBL/GenBank/DDBJ databases">
        <title>Genome analyses of bacteria isolated from kimchi.</title>
        <authorList>
            <person name="Lee S."/>
            <person name="Ahn S."/>
            <person name="Roh S."/>
        </authorList>
    </citation>
    <scope>NUCLEOTIDE SEQUENCE [LARGE SCALE GENOMIC DNA]</scope>
    <source>
        <strain evidence="2 3">CBA3625</strain>
    </source>
</reference>
<organism evidence="2 3">
    <name type="scientific">Leuconostoc lactis</name>
    <dbReference type="NCBI Taxonomy" id="1246"/>
    <lineage>
        <taxon>Bacteria</taxon>
        <taxon>Bacillati</taxon>
        <taxon>Bacillota</taxon>
        <taxon>Bacilli</taxon>
        <taxon>Lactobacillales</taxon>
        <taxon>Lactobacillaceae</taxon>
        <taxon>Leuconostoc</taxon>
    </lineage>
</organism>
<dbReference type="EMBL" id="CP042387">
    <property type="protein sequence ID" value="QEA44858.1"/>
    <property type="molecule type" value="Genomic_DNA"/>
</dbReference>
<dbReference type="InterPro" id="IPR036249">
    <property type="entry name" value="Thioredoxin-like_sf"/>
</dbReference>
<dbReference type="PROSITE" id="PS51354">
    <property type="entry name" value="GLUTAREDOXIN_2"/>
    <property type="match status" value="1"/>
</dbReference>
<dbReference type="Proteomes" id="UP000321298">
    <property type="component" value="Chromosome"/>
</dbReference>
<evidence type="ECO:0000313" key="3">
    <source>
        <dbReference type="Proteomes" id="UP000321298"/>
    </source>
</evidence>
<keyword evidence="3" id="KW-1185">Reference proteome</keyword>
<gene>
    <name evidence="2" type="ORF">FGL83_07655</name>
</gene>
<accession>A0AAP9JBJ3</accession>
<dbReference type="Gene3D" id="3.40.30.10">
    <property type="entry name" value="Glutaredoxin"/>
    <property type="match status" value="1"/>
</dbReference>